<evidence type="ECO:0000313" key="2">
    <source>
        <dbReference type="EMBL" id="CAI0391325.1"/>
    </source>
</evidence>
<dbReference type="AlphaFoldDB" id="A0AAV0I519"/>
<gene>
    <name evidence="1" type="ORF">LITE_LOCUS7040</name>
    <name evidence="2" type="ORF">LITE_LOCUS7115</name>
</gene>
<organism evidence="2 3">
    <name type="scientific">Linum tenue</name>
    <dbReference type="NCBI Taxonomy" id="586396"/>
    <lineage>
        <taxon>Eukaryota</taxon>
        <taxon>Viridiplantae</taxon>
        <taxon>Streptophyta</taxon>
        <taxon>Embryophyta</taxon>
        <taxon>Tracheophyta</taxon>
        <taxon>Spermatophyta</taxon>
        <taxon>Magnoliopsida</taxon>
        <taxon>eudicotyledons</taxon>
        <taxon>Gunneridae</taxon>
        <taxon>Pentapetalae</taxon>
        <taxon>rosids</taxon>
        <taxon>fabids</taxon>
        <taxon>Malpighiales</taxon>
        <taxon>Linaceae</taxon>
        <taxon>Linum</taxon>
    </lineage>
</organism>
<dbReference type="EMBL" id="CAMGYJ010000003">
    <property type="protein sequence ID" value="CAI0391164.1"/>
    <property type="molecule type" value="Genomic_DNA"/>
</dbReference>
<dbReference type="Proteomes" id="UP001154282">
    <property type="component" value="Unassembled WGS sequence"/>
</dbReference>
<name>A0AAV0I519_9ROSI</name>
<proteinExistence type="predicted"/>
<protein>
    <submittedName>
        <fullName evidence="2">Uncharacterized protein</fullName>
    </submittedName>
</protein>
<keyword evidence="3" id="KW-1185">Reference proteome</keyword>
<comment type="caution">
    <text evidence="2">The sequence shown here is derived from an EMBL/GenBank/DDBJ whole genome shotgun (WGS) entry which is preliminary data.</text>
</comment>
<accession>A0AAV0I519</accession>
<evidence type="ECO:0000313" key="3">
    <source>
        <dbReference type="Proteomes" id="UP001154282"/>
    </source>
</evidence>
<sequence>MLLGSTLFMDKSGDRVRSVENLFLEDLERIPD</sequence>
<evidence type="ECO:0000313" key="1">
    <source>
        <dbReference type="EMBL" id="CAI0391164.1"/>
    </source>
</evidence>
<reference evidence="2" key="1">
    <citation type="submission" date="2022-08" db="EMBL/GenBank/DDBJ databases">
        <authorList>
            <person name="Gutierrez-Valencia J."/>
        </authorList>
    </citation>
    <scope>NUCLEOTIDE SEQUENCE</scope>
</reference>
<dbReference type="EMBL" id="CAMGYJ010000003">
    <property type="protein sequence ID" value="CAI0391325.1"/>
    <property type="molecule type" value="Genomic_DNA"/>
</dbReference>